<dbReference type="InterPro" id="IPR000014">
    <property type="entry name" value="PAS"/>
</dbReference>
<protein>
    <recommendedName>
        <fullName evidence="1">diguanylate cyclase</fullName>
        <ecNumber evidence="1">2.7.7.65</ecNumber>
    </recommendedName>
</protein>
<dbReference type="InParanoid" id="A0A4R2PPZ3"/>
<accession>A0A4R2PPZ3</accession>
<dbReference type="Pfam" id="PF08448">
    <property type="entry name" value="PAS_4"/>
    <property type="match status" value="1"/>
</dbReference>
<dbReference type="RefSeq" id="WP_165878700.1">
    <property type="nucleotide sequence ID" value="NZ_NRRX01000034.1"/>
</dbReference>
<dbReference type="InterPro" id="IPR000700">
    <property type="entry name" value="PAS-assoc_C"/>
</dbReference>
<dbReference type="PROSITE" id="PS50887">
    <property type="entry name" value="GGDEF"/>
    <property type="match status" value="1"/>
</dbReference>
<dbReference type="GO" id="GO:0052621">
    <property type="term" value="F:diguanylate cyclase activity"/>
    <property type="evidence" value="ECO:0007669"/>
    <property type="project" value="UniProtKB-EC"/>
</dbReference>
<comment type="caution">
    <text evidence="5">The sequence shown here is derived from an EMBL/GenBank/DDBJ whole genome shotgun (WGS) entry which is preliminary data.</text>
</comment>
<evidence type="ECO:0000259" key="3">
    <source>
        <dbReference type="PROSITE" id="PS50113"/>
    </source>
</evidence>
<evidence type="ECO:0000313" key="6">
    <source>
        <dbReference type="Proteomes" id="UP000295399"/>
    </source>
</evidence>
<keyword evidence="6" id="KW-1185">Reference proteome</keyword>
<sequence>MISDRQTLAERVALPDTPDLLVQFIRHMPVAVAMFDSDLRYLAASARWYQDYGLVGRSIIGQRHYDIFSEIPERWRRIHARNLAGERLSAAEDRFLRADGRVDYVQWENVPWRNADGGIGGVIMFTQVVTEAVEMRRALEQKADELQYYADYDYLTNVYNRRKFVELAEAELQRQRRYDGMTAFALVDLDDFKAINDSFGHAAGDEVLRRFAALAQRELRPSDVIGRVGGEEFGFLFPETDADGAAAFLARLRGLFKAERFHFADTVRTVTFSGGLAMAAGAASADLDPVMAQADAALLSAKASGKDRLLRAG</sequence>
<dbReference type="CDD" id="cd01949">
    <property type="entry name" value="GGDEF"/>
    <property type="match status" value="1"/>
</dbReference>
<dbReference type="InterPro" id="IPR035965">
    <property type="entry name" value="PAS-like_dom_sf"/>
</dbReference>
<dbReference type="Gene3D" id="3.30.70.270">
    <property type="match status" value="1"/>
</dbReference>
<dbReference type="SUPFAM" id="SSF55073">
    <property type="entry name" value="Nucleotide cyclase"/>
    <property type="match status" value="1"/>
</dbReference>
<evidence type="ECO:0000256" key="1">
    <source>
        <dbReference type="ARBA" id="ARBA00012528"/>
    </source>
</evidence>
<dbReference type="InterPro" id="IPR029787">
    <property type="entry name" value="Nucleotide_cyclase"/>
</dbReference>
<dbReference type="Pfam" id="PF00990">
    <property type="entry name" value="GGDEF"/>
    <property type="match status" value="1"/>
</dbReference>
<dbReference type="Proteomes" id="UP000295399">
    <property type="component" value="Unassembled WGS sequence"/>
</dbReference>
<dbReference type="InterPro" id="IPR043128">
    <property type="entry name" value="Rev_trsase/Diguanyl_cyclase"/>
</dbReference>
<comment type="catalytic activity">
    <reaction evidence="2">
        <text>2 GTP = 3',3'-c-di-GMP + 2 diphosphate</text>
        <dbReference type="Rhea" id="RHEA:24898"/>
        <dbReference type="ChEBI" id="CHEBI:33019"/>
        <dbReference type="ChEBI" id="CHEBI:37565"/>
        <dbReference type="ChEBI" id="CHEBI:58805"/>
        <dbReference type="EC" id="2.7.7.65"/>
    </reaction>
</comment>
<reference evidence="5 6" key="1">
    <citation type="submission" date="2019-03" db="EMBL/GenBank/DDBJ databases">
        <title>Genomic Encyclopedia of Type Strains, Phase IV (KMG-IV): sequencing the most valuable type-strain genomes for metagenomic binning, comparative biology and taxonomic classification.</title>
        <authorList>
            <person name="Goeker M."/>
        </authorList>
    </citation>
    <scope>NUCLEOTIDE SEQUENCE [LARGE SCALE GENOMIC DNA]</scope>
    <source>
        <strain evidence="5 6">DSM 2132</strain>
    </source>
</reference>
<dbReference type="EMBL" id="SLXO01000002">
    <property type="protein sequence ID" value="TCP37830.1"/>
    <property type="molecule type" value="Genomic_DNA"/>
</dbReference>
<dbReference type="InterPro" id="IPR013656">
    <property type="entry name" value="PAS_4"/>
</dbReference>
<name>A0A4R2PPZ3_RHOSA</name>
<dbReference type="PANTHER" id="PTHR45138">
    <property type="entry name" value="REGULATORY COMPONENTS OF SENSORY TRANSDUCTION SYSTEM"/>
    <property type="match status" value="1"/>
</dbReference>
<evidence type="ECO:0000256" key="2">
    <source>
        <dbReference type="ARBA" id="ARBA00034247"/>
    </source>
</evidence>
<dbReference type="PROSITE" id="PS50113">
    <property type="entry name" value="PAC"/>
    <property type="match status" value="1"/>
</dbReference>
<dbReference type="InterPro" id="IPR000160">
    <property type="entry name" value="GGDEF_dom"/>
</dbReference>
<evidence type="ECO:0000313" key="5">
    <source>
        <dbReference type="EMBL" id="TCP37830.1"/>
    </source>
</evidence>
<proteinExistence type="predicted"/>
<feature type="domain" description="PAC" evidence="3">
    <location>
        <begin position="89"/>
        <end position="141"/>
    </location>
</feature>
<evidence type="ECO:0000259" key="4">
    <source>
        <dbReference type="PROSITE" id="PS50887"/>
    </source>
</evidence>
<dbReference type="SUPFAM" id="SSF55785">
    <property type="entry name" value="PYP-like sensor domain (PAS domain)"/>
    <property type="match status" value="1"/>
</dbReference>
<dbReference type="AlphaFoldDB" id="A0A4R2PPZ3"/>
<dbReference type="InterPro" id="IPR050469">
    <property type="entry name" value="Diguanylate_Cyclase"/>
</dbReference>
<feature type="domain" description="GGDEF" evidence="4">
    <location>
        <begin position="180"/>
        <end position="313"/>
    </location>
</feature>
<dbReference type="NCBIfam" id="TIGR00254">
    <property type="entry name" value="GGDEF"/>
    <property type="match status" value="1"/>
</dbReference>
<dbReference type="SMART" id="SM00267">
    <property type="entry name" value="GGDEF"/>
    <property type="match status" value="1"/>
</dbReference>
<dbReference type="PANTHER" id="PTHR45138:SF9">
    <property type="entry name" value="DIGUANYLATE CYCLASE DGCM-RELATED"/>
    <property type="match status" value="1"/>
</dbReference>
<dbReference type="NCBIfam" id="TIGR00229">
    <property type="entry name" value="sensory_box"/>
    <property type="match status" value="1"/>
</dbReference>
<dbReference type="FunFam" id="3.30.70.270:FF:000001">
    <property type="entry name" value="Diguanylate cyclase domain protein"/>
    <property type="match status" value="1"/>
</dbReference>
<gene>
    <name evidence="5" type="ORF">EV659_102238</name>
</gene>
<organism evidence="5 6">
    <name type="scientific">Rhodothalassium salexigens DSM 2132</name>
    <dbReference type="NCBI Taxonomy" id="1188247"/>
    <lineage>
        <taxon>Bacteria</taxon>
        <taxon>Pseudomonadati</taxon>
        <taxon>Pseudomonadota</taxon>
        <taxon>Alphaproteobacteria</taxon>
        <taxon>Rhodothalassiales</taxon>
        <taxon>Rhodothalassiaceae</taxon>
        <taxon>Rhodothalassium</taxon>
    </lineage>
</organism>
<dbReference type="EC" id="2.7.7.65" evidence="1"/>
<dbReference type="Gene3D" id="3.30.450.20">
    <property type="entry name" value="PAS domain"/>
    <property type="match status" value="1"/>
</dbReference>